<organism evidence="1 2">
    <name type="scientific">Paraburkholderia graminis</name>
    <dbReference type="NCBI Taxonomy" id="60548"/>
    <lineage>
        <taxon>Bacteria</taxon>
        <taxon>Pseudomonadati</taxon>
        <taxon>Pseudomonadota</taxon>
        <taxon>Betaproteobacteria</taxon>
        <taxon>Burkholderiales</taxon>
        <taxon>Burkholderiaceae</taxon>
        <taxon>Paraburkholderia</taxon>
    </lineage>
</organism>
<sequence length="336" mass="37514">MTNSGWDIAMWRIDAKYDLPQFVASSLVRKIAANHFHLPATDRHRFQPIPDDVIARIEDIVRQAYIEAGEDVGGDILRAHLWRQALDGRRAMIASGELLTPTEFTRRIGVTENRLTQLLDSYSVFAVEVDGVEYVPAFLSDPSLNRKRLQAICQIIMPAPPLSRLDFLTAQNGTLGDRTPLDMLDDDGDYKVLERAAAAWAAEWSRTSVRVYDGLHETEPIDVSPLYTASAEIDPRRPLWKRASEALHAQGYQWPLGPYMDARQFTLFVERQTAGDGASTPEACVQISVDGEDIRIRVVAASGTTLRTETMPAGNHRSLIDIAKRVIAYLTNATRA</sequence>
<comment type="caution">
    <text evidence="1">The sequence shown here is derived from an EMBL/GenBank/DDBJ whole genome shotgun (WGS) entry which is preliminary data.</text>
</comment>
<name>A0ABD5CAE0_9BURK</name>
<protein>
    <submittedName>
        <fullName evidence="1">Uncharacterized protein</fullName>
    </submittedName>
</protein>
<gene>
    <name evidence="1" type="ORF">QF025_000866</name>
</gene>
<accession>A0ABD5CAE0</accession>
<dbReference type="Proteomes" id="UP001245184">
    <property type="component" value="Unassembled WGS sequence"/>
</dbReference>
<proteinExistence type="predicted"/>
<dbReference type="EMBL" id="JAVIZN010000002">
    <property type="protein sequence ID" value="MDR6202146.1"/>
    <property type="molecule type" value="Genomic_DNA"/>
</dbReference>
<reference evidence="1 2" key="1">
    <citation type="submission" date="2023-08" db="EMBL/GenBank/DDBJ databases">
        <title>Genome sequencing of plant associated microbes to promote plant fitness in Sorghum bicolor and Oryza sativa.</title>
        <authorList>
            <person name="Coleman-Derr D."/>
        </authorList>
    </citation>
    <scope>NUCLEOTIDE SEQUENCE [LARGE SCALE GENOMIC DNA]</scope>
    <source>
        <strain evidence="1 2">SLBN-33</strain>
    </source>
</reference>
<dbReference type="AlphaFoldDB" id="A0ABD5CAE0"/>
<evidence type="ECO:0000313" key="1">
    <source>
        <dbReference type="EMBL" id="MDR6202146.1"/>
    </source>
</evidence>
<dbReference type="RefSeq" id="WP_310030359.1">
    <property type="nucleotide sequence ID" value="NZ_JAVIZN010000002.1"/>
</dbReference>
<evidence type="ECO:0000313" key="2">
    <source>
        <dbReference type="Proteomes" id="UP001245184"/>
    </source>
</evidence>